<evidence type="ECO:0000256" key="2">
    <source>
        <dbReference type="SAM" id="Phobius"/>
    </source>
</evidence>
<keyword evidence="2" id="KW-0472">Membrane</keyword>
<feature type="transmembrane region" description="Helical" evidence="2">
    <location>
        <begin position="79"/>
        <end position="100"/>
    </location>
</feature>
<keyword evidence="2" id="KW-1133">Transmembrane helix</keyword>
<keyword evidence="4" id="KW-1185">Reference proteome</keyword>
<dbReference type="AlphaFoldDB" id="S8E4R8"/>
<organism evidence="3 4">
    <name type="scientific">Fomitopsis schrenkii</name>
    <name type="common">Brown rot fungus</name>
    <dbReference type="NCBI Taxonomy" id="2126942"/>
    <lineage>
        <taxon>Eukaryota</taxon>
        <taxon>Fungi</taxon>
        <taxon>Dikarya</taxon>
        <taxon>Basidiomycota</taxon>
        <taxon>Agaricomycotina</taxon>
        <taxon>Agaricomycetes</taxon>
        <taxon>Polyporales</taxon>
        <taxon>Fomitopsis</taxon>
    </lineage>
</organism>
<feature type="compositionally biased region" description="Polar residues" evidence="1">
    <location>
        <begin position="7"/>
        <end position="22"/>
    </location>
</feature>
<accession>S8E4R8</accession>
<protein>
    <submittedName>
        <fullName evidence="3">Uncharacterized protein</fullName>
    </submittedName>
</protein>
<sequence length="103" mass="11227">MPGSSLCDLTQHSSPTPSTNERAQFLELQGPPRCDEMLDALNELHTSMRTEVHVLEGALRRELAEVSDELARLDSQRGVCAHIAAFLANAGCTVMIMIVGCFN</sequence>
<keyword evidence="2" id="KW-0812">Transmembrane</keyword>
<reference evidence="3 4" key="1">
    <citation type="journal article" date="2012" name="Science">
        <title>The Paleozoic origin of enzymatic lignin decomposition reconstructed from 31 fungal genomes.</title>
        <authorList>
            <person name="Floudas D."/>
            <person name="Binder M."/>
            <person name="Riley R."/>
            <person name="Barry K."/>
            <person name="Blanchette R.A."/>
            <person name="Henrissat B."/>
            <person name="Martinez A.T."/>
            <person name="Otillar R."/>
            <person name="Spatafora J.W."/>
            <person name="Yadav J.S."/>
            <person name="Aerts A."/>
            <person name="Benoit I."/>
            <person name="Boyd A."/>
            <person name="Carlson A."/>
            <person name="Copeland A."/>
            <person name="Coutinho P.M."/>
            <person name="de Vries R.P."/>
            <person name="Ferreira P."/>
            <person name="Findley K."/>
            <person name="Foster B."/>
            <person name="Gaskell J."/>
            <person name="Glotzer D."/>
            <person name="Gorecki P."/>
            <person name="Heitman J."/>
            <person name="Hesse C."/>
            <person name="Hori C."/>
            <person name="Igarashi K."/>
            <person name="Jurgens J.A."/>
            <person name="Kallen N."/>
            <person name="Kersten P."/>
            <person name="Kohler A."/>
            <person name="Kuees U."/>
            <person name="Kumar T.K.A."/>
            <person name="Kuo A."/>
            <person name="LaButti K."/>
            <person name="Larrondo L.F."/>
            <person name="Lindquist E."/>
            <person name="Ling A."/>
            <person name="Lombard V."/>
            <person name="Lucas S."/>
            <person name="Lundell T."/>
            <person name="Martin R."/>
            <person name="McLaughlin D.J."/>
            <person name="Morgenstern I."/>
            <person name="Morin E."/>
            <person name="Murat C."/>
            <person name="Nagy L.G."/>
            <person name="Nolan M."/>
            <person name="Ohm R.A."/>
            <person name="Patyshakuliyeva A."/>
            <person name="Rokas A."/>
            <person name="Ruiz-Duenas F.J."/>
            <person name="Sabat G."/>
            <person name="Salamov A."/>
            <person name="Samejima M."/>
            <person name="Schmutz J."/>
            <person name="Slot J.C."/>
            <person name="St John F."/>
            <person name="Stenlid J."/>
            <person name="Sun H."/>
            <person name="Sun S."/>
            <person name="Syed K."/>
            <person name="Tsang A."/>
            <person name="Wiebenga A."/>
            <person name="Young D."/>
            <person name="Pisabarro A."/>
            <person name="Eastwood D.C."/>
            <person name="Martin F."/>
            <person name="Cullen D."/>
            <person name="Grigoriev I.V."/>
            <person name="Hibbett D.S."/>
        </authorList>
    </citation>
    <scope>NUCLEOTIDE SEQUENCE</scope>
    <source>
        <strain evidence="4">FP-58527</strain>
    </source>
</reference>
<dbReference type="EMBL" id="KE504155">
    <property type="protein sequence ID" value="EPS99682.1"/>
    <property type="molecule type" value="Genomic_DNA"/>
</dbReference>
<evidence type="ECO:0000313" key="3">
    <source>
        <dbReference type="EMBL" id="EPS99682.1"/>
    </source>
</evidence>
<dbReference type="InParanoid" id="S8E4R8"/>
<feature type="region of interest" description="Disordered" evidence="1">
    <location>
        <begin position="1"/>
        <end position="22"/>
    </location>
</feature>
<proteinExistence type="predicted"/>
<name>S8E4R8_FOMSC</name>
<evidence type="ECO:0000313" key="4">
    <source>
        <dbReference type="Proteomes" id="UP000015241"/>
    </source>
</evidence>
<evidence type="ECO:0000256" key="1">
    <source>
        <dbReference type="SAM" id="MobiDB-lite"/>
    </source>
</evidence>
<gene>
    <name evidence="3" type="ORF">FOMPIDRAFT_1050466</name>
</gene>
<dbReference type="Proteomes" id="UP000015241">
    <property type="component" value="Unassembled WGS sequence"/>
</dbReference>
<dbReference type="HOGENOM" id="CLU_2263793_0_0_1"/>